<comment type="caution">
    <text evidence="1">The sequence shown here is derived from an EMBL/GenBank/DDBJ whole genome shotgun (WGS) entry which is preliminary data.</text>
</comment>
<accession>A0A565CBJ8</accession>
<dbReference type="PANTHER" id="PTHR38926">
    <property type="entry name" value="F-BOX DOMAIN CONTAINING PROTEIN, EXPRESSED"/>
    <property type="match status" value="1"/>
</dbReference>
<name>A0A565CBJ8_9BRAS</name>
<proteinExistence type="predicted"/>
<dbReference type="SUPFAM" id="SSF52047">
    <property type="entry name" value="RNI-like"/>
    <property type="match status" value="1"/>
</dbReference>
<dbReference type="OrthoDB" id="1108417at2759"/>
<protein>
    <recommendedName>
        <fullName evidence="3">F-box domain-containing protein</fullName>
    </recommendedName>
</protein>
<dbReference type="InterPro" id="IPR006553">
    <property type="entry name" value="Leu-rich_rpt_Cys-con_subtyp"/>
</dbReference>
<dbReference type="EMBL" id="CABITT030000007">
    <property type="protein sequence ID" value="VVB10952.1"/>
    <property type="molecule type" value="Genomic_DNA"/>
</dbReference>
<dbReference type="SMART" id="SM00367">
    <property type="entry name" value="LRR_CC"/>
    <property type="match status" value="2"/>
</dbReference>
<dbReference type="Gene3D" id="3.80.10.10">
    <property type="entry name" value="Ribonuclease Inhibitor"/>
    <property type="match status" value="1"/>
</dbReference>
<reference evidence="1" key="1">
    <citation type="submission" date="2019-07" db="EMBL/GenBank/DDBJ databases">
        <authorList>
            <person name="Dittberner H."/>
        </authorList>
    </citation>
    <scope>NUCLEOTIDE SEQUENCE [LARGE SCALE GENOMIC DNA]</scope>
</reference>
<evidence type="ECO:0000313" key="1">
    <source>
        <dbReference type="EMBL" id="VVB10952.1"/>
    </source>
</evidence>
<dbReference type="InterPro" id="IPR032675">
    <property type="entry name" value="LRR_dom_sf"/>
</dbReference>
<gene>
    <name evidence="1" type="ORF">ANE_LOCUS21396</name>
</gene>
<dbReference type="Gene3D" id="1.20.1280.50">
    <property type="match status" value="1"/>
</dbReference>
<evidence type="ECO:0008006" key="3">
    <source>
        <dbReference type="Google" id="ProtNLM"/>
    </source>
</evidence>
<sequence>MSGEGSKGSDVPSDWANLTPDCLFNVFKNLTVEEMLEGPLKVCKPWTDAGNKSVFSVFDVGGRTVVPFDWTDMEDKMDALLKHFADKSDGGLTSIKVKHCTDKAISYVADRCPNLEVLWLSKCPSVTDASMLKIATNCTKLRELHLHKAPYVTNQTLEKVHQNCPMVNVLILEDE</sequence>
<dbReference type="Proteomes" id="UP000489600">
    <property type="component" value="Unassembled WGS sequence"/>
</dbReference>
<evidence type="ECO:0000313" key="2">
    <source>
        <dbReference type="Proteomes" id="UP000489600"/>
    </source>
</evidence>
<organism evidence="1 2">
    <name type="scientific">Arabis nemorensis</name>
    <dbReference type="NCBI Taxonomy" id="586526"/>
    <lineage>
        <taxon>Eukaryota</taxon>
        <taxon>Viridiplantae</taxon>
        <taxon>Streptophyta</taxon>
        <taxon>Embryophyta</taxon>
        <taxon>Tracheophyta</taxon>
        <taxon>Spermatophyta</taxon>
        <taxon>Magnoliopsida</taxon>
        <taxon>eudicotyledons</taxon>
        <taxon>Gunneridae</taxon>
        <taxon>Pentapetalae</taxon>
        <taxon>rosids</taxon>
        <taxon>malvids</taxon>
        <taxon>Brassicales</taxon>
        <taxon>Brassicaceae</taxon>
        <taxon>Arabideae</taxon>
        <taxon>Arabis</taxon>
    </lineage>
</organism>
<keyword evidence="2" id="KW-1185">Reference proteome</keyword>
<dbReference type="PANTHER" id="PTHR38926:SF5">
    <property type="entry name" value="F-BOX AND LEUCINE-RICH REPEAT PROTEIN 6"/>
    <property type="match status" value="1"/>
</dbReference>
<dbReference type="AlphaFoldDB" id="A0A565CBJ8"/>